<feature type="region of interest" description="Disordered" evidence="1">
    <location>
        <begin position="151"/>
        <end position="188"/>
    </location>
</feature>
<dbReference type="RefSeq" id="XP_018380694.1">
    <property type="nucleotide sequence ID" value="XM_018528877.1"/>
</dbReference>
<proteinExistence type="predicted"/>
<dbReference type="EMBL" id="KV441494">
    <property type="protein sequence ID" value="OAG15273.1"/>
    <property type="molecule type" value="Genomic_DNA"/>
</dbReference>
<dbReference type="GeneID" id="29114471"/>
<feature type="compositionally biased region" description="Basic and acidic residues" evidence="1">
    <location>
        <begin position="175"/>
        <end position="188"/>
    </location>
</feature>
<evidence type="ECO:0000313" key="2">
    <source>
        <dbReference type="EMBL" id="OAG15273.1"/>
    </source>
</evidence>
<dbReference type="VEuPathDB" id="FungiDB:CC77DRAFT_1066167"/>
<evidence type="ECO:0000313" key="3">
    <source>
        <dbReference type="Proteomes" id="UP000077248"/>
    </source>
</evidence>
<keyword evidence="3" id="KW-1185">Reference proteome</keyword>
<gene>
    <name evidence="2" type="ORF">CC77DRAFT_1066167</name>
</gene>
<sequence length="319" mass="35917">MPNYARQSALDLDEIYGSYVKNESNIAMMRNIRTKEKMNSAHHCEDKECGGSPSMRCVSALHFCWYLAPIVDKDRKSDTYGQVVVCGQRFQCISPKGCAKHPYLKGFNIDIRDARNGYPTTEVKWKLIFEIFKTEYDAALADNAERQELSREWEGMTSHQKRRQRKLQDQAAFQRRRERERAAGRRETKELLLRDDEISLAEDGELDDHRPTTHVSDVSPSAKATLRTRPIATLLLTKDSELLSATTDTGEVADQQAPIKIPATRLHRKGTKTQGAKAASEPDEKDDMSPRVRDGVRGSNAGISVKAGLRNKTGGYACV</sequence>
<organism evidence="2 3">
    <name type="scientific">Alternaria alternata</name>
    <name type="common">Alternaria rot fungus</name>
    <name type="synonym">Torula alternata</name>
    <dbReference type="NCBI Taxonomy" id="5599"/>
    <lineage>
        <taxon>Eukaryota</taxon>
        <taxon>Fungi</taxon>
        <taxon>Dikarya</taxon>
        <taxon>Ascomycota</taxon>
        <taxon>Pezizomycotina</taxon>
        <taxon>Dothideomycetes</taxon>
        <taxon>Pleosporomycetidae</taxon>
        <taxon>Pleosporales</taxon>
        <taxon>Pleosporineae</taxon>
        <taxon>Pleosporaceae</taxon>
        <taxon>Alternaria</taxon>
        <taxon>Alternaria sect. Alternaria</taxon>
        <taxon>Alternaria alternata complex</taxon>
    </lineage>
</organism>
<protein>
    <submittedName>
        <fullName evidence="2">Uncharacterized protein</fullName>
    </submittedName>
</protein>
<name>A0A177D6B0_ALTAL</name>
<feature type="region of interest" description="Disordered" evidence="1">
    <location>
        <begin position="267"/>
        <end position="319"/>
    </location>
</feature>
<dbReference type="AlphaFoldDB" id="A0A177D6B0"/>
<feature type="compositionally biased region" description="Basic and acidic residues" evidence="1">
    <location>
        <begin position="287"/>
        <end position="296"/>
    </location>
</feature>
<dbReference type="Proteomes" id="UP000077248">
    <property type="component" value="Unassembled WGS sequence"/>
</dbReference>
<feature type="region of interest" description="Disordered" evidence="1">
    <location>
        <begin position="202"/>
        <end position="222"/>
    </location>
</feature>
<evidence type="ECO:0000256" key="1">
    <source>
        <dbReference type="SAM" id="MobiDB-lite"/>
    </source>
</evidence>
<accession>A0A177D6B0</accession>
<reference evidence="2 3" key="1">
    <citation type="submission" date="2016-05" db="EMBL/GenBank/DDBJ databases">
        <title>Comparative analysis of secretome profiles of manganese(II)-oxidizing ascomycete fungi.</title>
        <authorList>
            <consortium name="DOE Joint Genome Institute"/>
            <person name="Zeiner C.A."/>
            <person name="Purvine S.O."/>
            <person name="Zink E.M."/>
            <person name="Wu S."/>
            <person name="Pasa-Tolic L."/>
            <person name="Chaput D.L."/>
            <person name="Haridas S."/>
            <person name="Grigoriev I.V."/>
            <person name="Santelli C.M."/>
            <person name="Hansel C.M."/>
        </authorList>
    </citation>
    <scope>NUCLEOTIDE SEQUENCE [LARGE SCALE GENOMIC DNA]</scope>
    <source>
        <strain evidence="2 3">SRC1lrK2f</strain>
    </source>
</reference>
<dbReference type="KEGG" id="aalt:CC77DRAFT_1066167"/>